<evidence type="ECO:0000256" key="5">
    <source>
        <dbReference type="ARBA" id="ARBA00023239"/>
    </source>
</evidence>
<dbReference type="PANTHER" id="PTHR18952">
    <property type="entry name" value="CARBONIC ANHYDRASE"/>
    <property type="match status" value="1"/>
</dbReference>
<comment type="catalytic activity">
    <reaction evidence="6">
        <text>hydrogencarbonate + H(+) = CO2 + H2O</text>
        <dbReference type="Rhea" id="RHEA:10748"/>
        <dbReference type="ChEBI" id="CHEBI:15377"/>
        <dbReference type="ChEBI" id="CHEBI:15378"/>
        <dbReference type="ChEBI" id="CHEBI:16526"/>
        <dbReference type="ChEBI" id="CHEBI:17544"/>
        <dbReference type="EC" id="4.2.1.1"/>
    </reaction>
</comment>
<dbReference type="Gene3D" id="3.10.200.10">
    <property type="entry name" value="Alpha carbonic anhydrase"/>
    <property type="match status" value="1"/>
</dbReference>
<keyword evidence="4" id="KW-0862">Zinc</keyword>
<dbReference type="STRING" id="1408157.A0A1J7IDL4"/>
<reference evidence="9 10" key="1">
    <citation type="submission" date="2016-10" db="EMBL/GenBank/DDBJ databases">
        <title>Draft genome sequence of Coniochaeta ligniaria NRRL30616, a lignocellulolytic fungus for bioabatement of inhibitors in plant biomass hydrolysates.</title>
        <authorList>
            <consortium name="DOE Joint Genome Institute"/>
            <person name="Jimenez D.J."/>
            <person name="Hector R.E."/>
            <person name="Riley R."/>
            <person name="Sun H."/>
            <person name="Grigoriev I.V."/>
            <person name="Van Elsas J.D."/>
            <person name="Nichols N.N."/>
        </authorList>
    </citation>
    <scope>NUCLEOTIDE SEQUENCE [LARGE SCALE GENOMIC DNA]</scope>
    <source>
        <strain evidence="9 10">NRRL 30616</strain>
    </source>
</reference>
<dbReference type="InterPro" id="IPR001148">
    <property type="entry name" value="CA_dom"/>
</dbReference>
<accession>A0A1J7IDL4</accession>
<sequence length="303" mass="31713">MASFLLKASLIVASAKHVLGSCSYGTFLHPRAEEGAPVPISKFGYAGAEGPLNWVALNPEANQACATGTKQSPIDMVDGVFQMVSATDLKLEIPDFADGTEFENLGTTVEIIAQGGSLLIANMTYEFKQAHFHLPSEHLDNGTSIAMEMHMVFQTAAQEIAVIGVFVDLDNGGAAPAPQGFLTTPMVTAPGVSSNVLETVFSKVGEIAAPGTSTKTAPLAMTEIVATLLTGSFQSYSGSLTTPPCSEGVRWLVATQKLQIQTATFEQVRDVIGFNARYPQNKPGQPNVLQLAAAAGAQAPIAA</sequence>
<dbReference type="EC" id="4.2.1.1" evidence="2"/>
<keyword evidence="5" id="KW-0456">Lyase</keyword>
<dbReference type="OrthoDB" id="429145at2759"/>
<dbReference type="GO" id="GO:0008270">
    <property type="term" value="F:zinc ion binding"/>
    <property type="evidence" value="ECO:0007669"/>
    <property type="project" value="InterPro"/>
</dbReference>
<evidence type="ECO:0000256" key="3">
    <source>
        <dbReference type="ARBA" id="ARBA00022723"/>
    </source>
</evidence>
<evidence type="ECO:0000256" key="6">
    <source>
        <dbReference type="ARBA" id="ARBA00048348"/>
    </source>
</evidence>
<dbReference type="SMART" id="SM01057">
    <property type="entry name" value="Carb_anhydrase"/>
    <property type="match status" value="1"/>
</dbReference>
<keyword evidence="3" id="KW-0479">Metal-binding</keyword>
<dbReference type="CDD" id="cd03124">
    <property type="entry name" value="alpha_CA_prokaryotic_like"/>
    <property type="match status" value="1"/>
</dbReference>
<comment type="similarity">
    <text evidence="1">Belongs to the alpha-carbonic anhydrase family.</text>
</comment>
<evidence type="ECO:0000256" key="4">
    <source>
        <dbReference type="ARBA" id="ARBA00022833"/>
    </source>
</evidence>
<keyword evidence="7" id="KW-0732">Signal</keyword>
<keyword evidence="10" id="KW-1185">Reference proteome</keyword>
<proteinExistence type="inferred from homology"/>
<protein>
    <recommendedName>
        <fullName evidence="2">carbonic anhydrase</fullName>
        <ecNumber evidence="2">4.2.1.1</ecNumber>
    </recommendedName>
</protein>
<dbReference type="EMBL" id="KV875102">
    <property type="protein sequence ID" value="OIW25379.1"/>
    <property type="molecule type" value="Genomic_DNA"/>
</dbReference>
<gene>
    <name evidence="9" type="ORF">CONLIGDRAFT_582926</name>
</gene>
<dbReference type="AlphaFoldDB" id="A0A1J7IDL4"/>
<dbReference type="PANTHER" id="PTHR18952:SF265">
    <property type="entry name" value="CARBONIC ANHYDRASE"/>
    <property type="match status" value="1"/>
</dbReference>
<evidence type="ECO:0000259" key="8">
    <source>
        <dbReference type="PROSITE" id="PS51144"/>
    </source>
</evidence>
<dbReference type="InterPro" id="IPR041891">
    <property type="entry name" value="Alpha_CA_prokaryot-like"/>
</dbReference>
<evidence type="ECO:0000256" key="2">
    <source>
        <dbReference type="ARBA" id="ARBA00012925"/>
    </source>
</evidence>
<dbReference type="InParanoid" id="A0A1J7IDL4"/>
<dbReference type="GO" id="GO:0004089">
    <property type="term" value="F:carbonate dehydratase activity"/>
    <property type="evidence" value="ECO:0007669"/>
    <property type="project" value="UniProtKB-EC"/>
</dbReference>
<dbReference type="InterPro" id="IPR036398">
    <property type="entry name" value="CA_dom_sf"/>
</dbReference>
<dbReference type="PROSITE" id="PS51144">
    <property type="entry name" value="ALPHA_CA_2"/>
    <property type="match status" value="1"/>
</dbReference>
<organism evidence="9 10">
    <name type="scientific">Coniochaeta ligniaria NRRL 30616</name>
    <dbReference type="NCBI Taxonomy" id="1408157"/>
    <lineage>
        <taxon>Eukaryota</taxon>
        <taxon>Fungi</taxon>
        <taxon>Dikarya</taxon>
        <taxon>Ascomycota</taxon>
        <taxon>Pezizomycotina</taxon>
        <taxon>Sordariomycetes</taxon>
        <taxon>Sordariomycetidae</taxon>
        <taxon>Coniochaetales</taxon>
        <taxon>Coniochaetaceae</taxon>
        <taxon>Coniochaeta</taxon>
    </lineage>
</organism>
<feature type="chain" id="PRO_5009644883" description="carbonic anhydrase" evidence="7">
    <location>
        <begin position="21"/>
        <end position="303"/>
    </location>
</feature>
<feature type="domain" description="Alpha-carbonic anhydrase" evidence="8">
    <location>
        <begin position="41"/>
        <end position="303"/>
    </location>
</feature>
<feature type="signal peptide" evidence="7">
    <location>
        <begin position="1"/>
        <end position="20"/>
    </location>
</feature>
<dbReference type="InterPro" id="IPR023561">
    <property type="entry name" value="Carbonic_anhydrase_a-class"/>
</dbReference>
<dbReference type="Proteomes" id="UP000182658">
    <property type="component" value="Unassembled WGS sequence"/>
</dbReference>
<dbReference type="SUPFAM" id="SSF51069">
    <property type="entry name" value="Carbonic anhydrase"/>
    <property type="match status" value="1"/>
</dbReference>
<name>A0A1J7IDL4_9PEZI</name>
<evidence type="ECO:0000313" key="10">
    <source>
        <dbReference type="Proteomes" id="UP000182658"/>
    </source>
</evidence>
<evidence type="ECO:0000256" key="7">
    <source>
        <dbReference type="SAM" id="SignalP"/>
    </source>
</evidence>
<evidence type="ECO:0000256" key="1">
    <source>
        <dbReference type="ARBA" id="ARBA00010718"/>
    </source>
</evidence>
<dbReference type="Pfam" id="PF00194">
    <property type="entry name" value="Carb_anhydrase"/>
    <property type="match status" value="1"/>
</dbReference>
<evidence type="ECO:0000313" key="9">
    <source>
        <dbReference type="EMBL" id="OIW25379.1"/>
    </source>
</evidence>